<reference evidence="3" key="1">
    <citation type="journal article" date="2023" name="Mol. Phylogenet. Evol.">
        <title>Genome-scale phylogeny and comparative genomics of the fungal order Sordariales.</title>
        <authorList>
            <person name="Hensen N."/>
            <person name="Bonometti L."/>
            <person name="Westerberg I."/>
            <person name="Brannstrom I.O."/>
            <person name="Guillou S."/>
            <person name="Cros-Aarteil S."/>
            <person name="Calhoun S."/>
            <person name="Haridas S."/>
            <person name="Kuo A."/>
            <person name="Mondo S."/>
            <person name="Pangilinan J."/>
            <person name="Riley R."/>
            <person name="LaButti K."/>
            <person name="Andreopoulos B."/>
            <person name="Lipzen A."/>
            <person name="Chen C."/>
            <person name="Yan M."/>
            <person name="Daum C."/>
            <person name="Ng V."/>
            <person name="Clum A."/>
            <person name="Steindorff A."/>
            <person name="Ohm R.A."/>
            <person name="Martin F."/>
            <person name="Silar P."/>
            <person name="Natvig D.O."/>
            <person name="Lalanne C."/>
            <person name="Gautier V."/>
            <person name="Ament-Velasquez S.L."/>
            <person name="Kruys A."/>
            <person name="Hutchinson M.I."/>
            <person name="Powell A.J."/>
            <person name="Barry K."/>
            <person name="Miller A.N."/>
            <person name="Grigoriev I.V."/>
            <person name="Debuchy R."/>
            <person name="Gladieux P."/>
            <person name="Hiltunen Thoren M."/>
            <person name="Johannesson H."/>
        </authorList>
    </citation>
    <scope>NUCLEOTIDE SEQUENCE [LARGE SCALE GENOMIC DNA]</scope>
    <source>
        <strain evidence="3">CBS 340.73</strain>
    </source>
</reference>
<dbReference type="AlphaFoldDB" id="A0AAN6S4Z9"/>
<evidence type="ECO:0000256" key="1">
    <source>
        <dbReference type="SAM" id="MobiDB-lite"/>
    </source>
</evidence>
<keyword evidence="3" id="KW-1185">Reference proteome</keyword>
<feature type="compositionally biased region" description="Low complexity" evidence="1">
    <location>
        <begin position="280"/>
        <end position="289"/>
    </location>
</feature>
<dbReference type="Proteomes" id="UP001303473">
    <property type="component" value="Unassembled WGS sequence"/>
</dbReference>
<feature type="compositionally biased region" description="Basic and acidic residues" evidence="1">
    <location>
        <begin position="237"/>
        <end position="247"/>
    </location>
</feature>
<proteinExistence type="predicted"/>
<feature type="compositionally biased region" description="Basic residues" evidence="1">
    <location>
        <begin position="195"/>
        <end position="215"/>
    </location>
</feature>
<name>A0AAN6S4Z9_9PEZI</name>
<evidence type="ECO:0000313" key="2">
    <source>
        <dbReference type="EMBL" id="KAK3940218.1"/>
    </source>
</evidence>
<accession>A0AAN6S4Z9</accession>
<feature type="compositionally biased region" description="Polar residues" evidence="1">
    <location>
        <begin position="149"/>
        <end position="160"/>
    </location>
</feature>
<feature type="compositionally biased region" description="Basic residues" evidence="1">
    <location>
        <begin position="124"/>
        <end position="137"/>
    </location>
</feature>
<gene>
    <name evidence="2" type="ORF">QBC46DRAFT_341776</name>
</gene>
<protein>
    <submittedName>
        <fullName evidence="2">Uncharacterized protein</fullName>
    </submittedName>
</protein>
<feature type="compositionally biased region" description="Basic residues" evidence="1">
    <location>
        <begin position="161"/>
        <end position="180"/>
    </location>
</feature>
<comment type="caution">
    <text evidence="2">The sequence shown here is derived from an EMBL/GenBank/DDBJ whole genome shotgun (WGS) entry which is preliminary data.</text>
</comment>
<dbReference type="EMBL" id="MU853799">
    <property type="protein sequence ID" value="KAK3940218.1"/>
    <property type="molecule type" value="Genomic_DNA"/>
</dbReference>
<sequence>MPRNQDPVEVRDEWIASKISLINPDFADFDEAREYIIMGLQQAKFVYTGHTARPGAASRQSEYIKMQRLLETGKSIPAALAESVRLLYDHEAFPDYLVDSLESKGWHVEKITNPFLSDRDRRTTTYKKRHHVKHDRSSRKGKDEEDASNLLQSIPQWNQGHNKKEKRRKKSKDKSNKKKQSEKGISSLKASSSRHLNRHERKSRVSKRPHKKKRSGLHDVERHSASKNKHKRPGGSHTHDSAREKFRLLSAPMVLRSGRSRSKRSQTFQAKIPQGESADDAILIDSDGSISDDDDDDDQIENFLAGSEGPDGNDYLDDDGLSDDSEHFDIKSSPEGSDDGNDNADTIQVISSRHIRWL</sequence>
<organism evidence="2 3">
    <name type="scientific">Diplogelasinospora grovesii</name>
    <dbReference type="NCBI Taxonomy" id="303347"/>
    <lineage>
        <taxon>Eukaryota</taxon>
        <taxon>Fungi</taxon>
        <taxon>Dikarya</taxon>
        <taxon>Ascomycota</taxon>
        <taxon>Pezizomycotina</taxon>
        <taxon>Sordariomycetes</taxon>
        <taxon>Sordariomycetidae</taxon>
        <taxon>Sordariales</taxon>
        <taxon>Diplogelasinosporaceae</taxon>
        <taxon>Diplogelasinospora</taxon>
    </lineage>
</organism>
<evidence type="ECO:0000313" key="3">
    <source>
        <dbReference type="Proteomes" id="UP001303473"/>
    </source>
</evidence>
<feature type="compositionally biased region" description="Acidic residues" evidence="1">
    <location>
        <begin position="290"/>
        <end position="300"/>
    </location>
</feature>
<feature type="region of interest" description="Disordered" evidence="1">
    <location>
        <begin position="122"/>
        <end position="345"/>
    </location>
</feature>
<feature type="compositionally biased region" description="Acidic residues" evidence="1">
    <location>
        <begin position="314"/>
        <end position="323"/>
    </location>
</feature>
<feature type="compositionally biased region" description="Basic residues" evidence="1">
    <location>
        <begin position="225"/>
        <end position="234"/>
    </location>
</feature>